<dbReference type="STRING" id="1618570.UT08_C0022G0003"/>
<name>A0A0G0P4E4_9BACT</name>
<protein>
    <submittedName>
        <fullName evidence="1">Uncharacterized protein</fullName>
    </submittedName>
</protein>
<comment type="caution">
    <text evidence="1">The sequence shown here is derived from an EMBL/GenBank/DDBJ whole genome shotgun (WGS) entry which is preliminary data.</text>
</comment>
<evidence type="ECO:0000313" key="1">
    <source>
        <dbReference type="EMBL" id="KKQ84166.1"/>
    </source>
</evidence>
<dbReference type="Proteomes" id="UP000034081">
    <property type="component" value="Unassembled WGS sequence"/>
</dbReference>
<reference evidence="1 2" key="1">
    <citation type="journal article" date="2015" name="Nature">
        <title>rRNA introns, odd ribosomes, and small enigmatic genomes across a large radiation of phyla.</title>
        <authorList>
            <person name="Brown C.T."/>
            <person name="Hug L.A."/>
            <person name="Thomas B.C."/>
            <person name="Sharon I."/>
            <person name="Castelle C.J."/>
            <person name="Singh A."/>
            <person name="Wilkins M.J."/>
            <person name="Williams K.H."/>
            <person name="Banfield J.F."/>
        </authorList>
    </citation>
    <scope>NUCLEOTIDE SEQUENCE [LARGE SCALE GENOMIC DNA]</scope>
</reference>
<organism evidence="1 2">
    <name type="scientific">Candidatus Woesebacteria bacterium GW2011_GWB1_38_8</name>
    <dbReference type="NCBI Taxonomy" id="1618570"/>
    <lineage>
        <taxon>Bacteria</taxon>
        <taxon>Candidatus Woeseibacteriota</taxon>
    </lineage>
</organism>
<proteinExistence type="predicted"/>
<evidence type="ECO:0000313" key="2">
    <source>
        <dbReference type="Proteomes" id="UP000034081"/>
    </source>
</evidence>
<accession>A0A0G0P4E4</accession>
<dbReference type="EMBL" id="LBVL01000022">
    <property type="protein sequence ID" value="KKQ84166.1"/>
    <property type="molecule type" value="Genomic_DNA"/>
</dbReference>
<dbReference type="AlphaFoldDB" id="A0A0G0P4E4"/>
<gene>
    <name evidence="1" type="ORF">UT08_C0022G0003</name>
</gene>
<sequence>MQHYKQRAICIDCQMKNWDEVKDPKFKKLFDIPKKLYEESYFLRNVRDYYDRMEKLSEKQIEAFKKTIKDLESKDSISK</sequence>